<comment type="similarity">
    <text evidence="1">Belongs to the short-chain dehydrogenases/reductases (SDR) family.</text>
</comment>
<name>A0A6A6WRT5_9PLEO</name>
<dbReference type="Gene3D" id="3.40.50.720">
    <property type="entry name" value="NAD(P)-binding Rossmann-like Domain"/>
    <property type="match status" value="1"/>
</dbReference>
<reference evidence="3" key="1">
    <citation type="journal article" date="2020" name="Stud. Mycol.">
        <title>101 Dothideomycetes genomes: a test case for predicting lifestyles and emergence of pathogens.</title>
        <authorList>
            <person name="Haridas S."/>
            <person name="Albert R."/>
            <person name="Binder M."/>
            <person name="Bloem J."/>
            <person name="Labutti K."/>
            <person name="Salamov A."/>
            <person name="Andreopoulos B."/>
            <person name="Baker S."/>
            <person name="Barry K."/>
            <person name="Bills G."/>
            <person name="Bluhm B."/>
            <person name="Cannon C."/>
            <person name="Castanera R."/>
            <person name="Culley D."/>
            <person name="Daum C."/>
            <person name="Ezra D."/>
            <person name="Gonzalez J."/>
            <person name="Henrissat B."/>
            <person name="Kuo A."/>
            <person name="Liang C."/>
            <person name="Lipzen A."/>
            <person name="Lutzoni F."/>
            <person name="Magnuson J."/>
            <person name="Mondo S."/>
            <person name="Nolan M."/>
            <person name="Ohm R."/>
            <person name="Pangilinan J."/>
            <person name="Park H.-J."/>
            <person name="Ramirez L."/>
            <person name="Alfaro M."/>
            <person name="Sun H."/>
            <person name="Tritt A."/>
            <person name="Yoshinaga Y."/>
            <person name="Zwiers L.-H."/>
            <person name="Turgeon B."/>
            <person name="Goodwin S."/>
            <person name="Spatafora J."/>
            <person name="Crous P."/>
            <person name="Grigoriev I."/>
        </authorList>
    </citation>
    <scope>NUCLEOTIDE SEQUENCE</scope>
    <source>
        <strain evidence="3">CBS 109.77</strain>
    </source>
</reference>
<organism evidence="3 4">
    <name type="scientific">Melanomma pulvis-pyrius CBS 109.77</name>
    <dbReference type="NCBI Taxonomy" id="1314802"/>
    <lineage>
        <taxon>Eukaryota</taxon>
        <taxon>Fungi</taxon>
        <taxon>Dikarya</taxon>
        <taxon>Ascomycota</taxon>
        <taxon>Pezizomycotina</taxon>
        <taxon>Dothideomycetes</taxon>
        <taxon>Pleosporomycetidae</taxon>
        <taxon>Pleosporales</taxon>
        <taxon>Melanommataceae</taxon>
        <taxon>Melanomma</taxon>
    </lineage>
</organism>
<dbReference type="GO" id="GO:0016491">
    <property type="term" value="F:oxidoreductase activity"/>
    <property type="evidence" value="ECO:0007669"/>
    <property type="project" value="UniProtKB-KW"/>
</dbReference>
<accession>A0A6A6WRT5</accession>
<evidence type="ECO:0000313" key="4">
    <source>
        <dbReference type="Proteomes" id="UP000799757"/>
    </source>
</evidence>
<dbReference type="OrthoDB" id="5336600at2759"/>
<dbReference type="PANTHER" id="PTHR43669:SF3">
    <property type="entry name" value="ALCOHOL DEHYDROGENASE, PUTATIVE (AFU_ORTHOLOGUE AFUA_3G03445)-RELATED"/>
    <property type="match status" value="1"/>
</dbReference>
<protein>
    <submittedName>
        <fullName evidence="3">NAD(P)-binding protein</fullName>
    </submittedName>
</protein>
<evidence type="ECO:0000256" key="2">
    <source>
        <dbReference type="ARBA" id="ARBA00023002"/>
    </source>
</evidence>
<dbReference type="SUPFAM" id="SSF51735">
    <property type="entry name" value="NAD(P)-binding Rossmann-fold domains"/>
    <property type="match status" value="1"/>
</dbReference>
<sequence length="229" mass="24605">MSPRTIVVFGSGPGIGNHVASSFAAHGFTHVILLARNTERLSTDAAFVKSASPNVNVTTLRLDLADLSSIPSVLSKIEDLAPELEVVFFNAAVVKFTGTALDAPVSELETDFKVTNLALYAISQWAIPRLQALAKAKPTTKPSLLVTNSHLPWDPIPQLLSLSLVKAAQRNMVTSFSRAYSETGVHFGLIAVQGVVSPEAKVVNPANIAEKMWEFFEEGTALEVLIKEP</sequence>
<proteinExistence type="inferred from homology"/>
<evidence type="ECO:0000256" key="1">
    <source>
        <dbReference type="ARBA" id="ARBA00006484"/>
    </source>
</evidence>
<gene>
    <name evidence="3" type="ORF">K505DRAFT_318062</name>
</gene>
<dbReference type="InterPro" id="IPR002347">
    <property type="entry name" value="SDR_fam"/>
</dbReference>
<dbReference type="InterPro" id="IPR036291">
    <property type="entry name" value="NAD(P)-bd_dom_sf"/>
</dbReference>
<keyword evidence="2" id="KW-0560">Oxidoreductase</keyword>
<dbReference type="Proteomes" id="UP000799757">
    <property type="component" value="Unassembled WGS sequence"/>
</dbReference>
<dbReference type="Pfam" id="PF00106">
    <property type="entry name" value="adh_short"/>
    <property type="match status" value="1"/>
</dbReference>
<dbReference type="PANTHER" id="PTHR43669">
    <property type="entry name" value="5-KETO-D-GLUCONATE 5-REDUCTASE"/>
    <property type="match status" value="1"/>
</dbReference>
<keyword evidence="4" id="KW-1185">Reference proteome</keyword>
<dbReference type="EMBL" id="MU002427">
    <property type="protein sequence ID" value="KAF2786654.1"/>
    <property type="molecule type" value="Genomic_DNA"/>
</dbReference>
<evidence type="ECO:0000313" key="3">
    <source>
        <dbReference type="EMBL" id="KAF2786654.1"/>
    </source>
</evidence>
<dbReference type="AlphaFoldDB" id="A0A6A6WRT5"/>